<evidence type="ECO:0000256" key="4">
    <source>
        <dbReference type="ARBA" id="ARBA00022692"/>
    </source>
</evidence>
<evidence type="ECO:0000256" key="10">
    <source>
        <dbReference type="ARBA" id="ARBA00023136"/>
    </source>
</evidence>
<keyword evidence="10" id="KW-0472">Membrane</keyword>
<organism evidence="14 15">
    <name type="scientific">Tagetes erecta</name>
    <name type="common">African marigold</name>
    <dbReference type="NCBI Taxonomy" id="13708"/>
    <lineage>
        <taxon>Eukaryota</taxon>
        <taxon>Viridiplantae</taxon>
        <taxon>Streptophyta</taxon>
        <taxon>Embryophyta</taxon>
        <taxon>Tracheophyta</taxon>
        <taxon>Spermatophyta</taxon>
        <taxon>Magnoliopsida</taxon>
        <taxon>eudicotyledons</taxon>
        <taxon>Gunneridae</taxon>
        <taxon>Pentapetalae</taxon>
        <taxon>asterids</taxon>
        <taxon>campanulids</taxon>
        <taxon>Asterales</taxon>
        <taxon>Asteraceae</taxon>
        <taxon>Asteroideae</taxon>
        <taxon>Heliantheae alliance</taxon>
        <taxon>Tageteae</taxon>
        <taxon>Tagetes</taxon>
    </lineage>
</organism>
<evidence type="ECO:0000256" key="6">
    <source>
        <dbReference type="ARBA" id="ARBA00022771"/>
    </source>
</evidence>
<evidence type="ECO:0000256" key="9">
    <source>
        <dbReference type="ARBA" id="ARBA00022989"/>
    </source>
</evidence>
<evidence type="ECO:0000256" key="5">
    <source>
        <dbReference type="ARBA" id="ARBA00022723"/>
    </source>
</evidence>
<evidence type="ECO:0000256" key="3">
    <source>
        <dbReference type="ARBA" id="ARBA00022679"/>
    </source>
</evidence>
<comment type="similarity">
    <text evidence="11">Belongs to the RING-type zinc finger family. ATL subfamily.</text>
</comment>
<dbReference type="Proteomes" id="UP001229421">
    <property type="component" value="Unassembled WGS sequence"/>
</dbReference>
<keyword evidence="9" id="KW-1133">Transmembrane helix</keyword>
<evidence type="ECO:0000256" key="7">
    <source>
        <dbReference type="ARBA" id="ARBA00022786"/>
    </source>
</evidence>
<dbReference type="SUPFAM" id="SSF57850">
    <property type="entry name" value="RING/U-box"/>
    <property type="match status" value="1"/>
</dbReference>
<comment type="pathway">
    <text evidence="2">Protein modification; protein ubiquitination.</text>
</comment>
<feature type="domain" description="RING-type" evidence="13">
    <location>
        <begin position="28"/>
        <end position="73"/>
    </location>
</feature>
<evidence type="ECO:0000313" key="15">
    <source>
        <dbReference type="Proteomes" id="UP001229421"/>
    </source>
</evidence>
<evidence type="ECO:0000259" key="13">
    <source>
        <dbReference type="PROSITE" id="PS50089"/>
    </source>
</evidence>
<dbReference type="GO" id="GO:0016020">
    <property type="term" value="C:membrane"/>
    <property type="evidence" value="ECO:0007669"/>
    <property type="project" value="UniProtKB-SubCell"/>
</dbReference>
<dbReference type="GO" id="GO:0008270">
    <property type="term" value="F:zinc ion binding"/>
    <property type="evidence" value="ECO:0007669"/>
    <property type="project" value="UniProtKB-KW"/>
</dbReference>
<comment type="subcellular location">
    <subcellularLocation>
        <location evidence="1">Membrane</location>
        <topology evidence="1">Single-pass membrane protein</topology>
    </subcellularLocation>
</comment>
<evidence type="ECO:0000256" key="11">
    <source>
        <dbReference type="ARBA" id="ARBA00024209"/>
    </source>
</evidence>
<dbReference type="InterPro" id="IPR001841">
    <property type="entry name" value="Znf_RING"/>
</dbReference>
<dbReference type="PANTHER" id="PTHR45768">
    <property type="entry name" value="E3 UBIQUITIN-PROTEIN LIGASE RNF13-LIKE"/>
    <property type="match status" value="1"/>
</dbReference>
<gene>
    <name evidence="14" type="ORF">QVD17_31992</name>
</gene>
<reference evidence="14" key="1">
    <citation type="journal article" date="2023" name="bioRxiv">
        <title>Improved chromosome-level genome assembly for marigold (Tagetes erecta).</title>
        <authorList>
            <person name="Jiang F."/>
            <person name="Yuan L."/>
            <person name="Wang S."/>
            <person name="Wang H."/>
            <person name="Xu D."/>
            <person name="Wang A."/>
            <person name="Fan W."/>
        </authorList>
    </citation>
    <scope>NUCLEOTIDE SEQUENCE</scope>
    <source>
        <strain evidence="14">WSJ</strain>
        <tissue evidence="14">Leaf</tissue>
    </source>
</reference>
<dbReference type="PROSITE" id="PS50089">
    <property type="entry name" value="ZF_RING_2"/>
    <property type="match status" value="1"/>
</dbReference>
<sequence length="116" mass="13125">MAQQELKKYVGGGDDHRDVGRVRMVFDCIVCLCEVEPEEDGCKKLTSCDHGERFHCGCIESWLKEHSTCPLCRTHVPKSLCHRLNVYLFKLQGEIVSYCNMALENMASSIGDCHDS</sequence>
<evidence type="ECO:0000256" key="12">
    <source>
        <dbReference type="PROSITE-ProRule" id="PRU00175"/>
    </source>
</evidence>
<keyword evidence="4" id="KW-0812">Transmembrane</keyword>
<evidence type="ECO:0000256" key="1">
    <source>
        <dbReference type="ARBA" id="ARBA00004167"/>
    </source>
</evidence>
<dbReference type="InterPro" id="IPR013083">
    <property type="entry name" value="Znf_RING/FYVE/PHD"/>
</dbReference>
<evidence type="ECO:0000313" key="14">
    <source>
        <dbReference type="EMBL" id="KAK1416203.1"/>
    </source>
</evidence>
<dbReference type="PANTHER" id="PTHR45768:SF18">
    <property type="entry name" value="RING-H2 FINGER PROTEIN ATL47-RELATED"/>
    <property type="match status" value="1"/>
</dbReference>
<protein>
    <recommendedName>
        <fullName evidence="13">RING-type domain-containing protein</fullName>
    </recommendedName>
</protein>
<keyword evidence="5" id="KW-0479">Metal-binding</keyword>
<dbReference type="EMBL" id="JAUHHV010000008">
    <property type="protein sequence ID" value="KAK1416203.1"/>
    <property type="molecule type" value="Genomic_DNA"/>
</dbReference>
<keyword evidence="8" id="KW-0862">Zinc</keyword>
<keyword evidence="6 12" id="KW-0863">Zinc-finger</keyword>
<keyword evidence="7" id="KW-0833">Ubl conjugation pathway</keyword>
<accession>A0AAD8K5E8</accession>
<comment type="caution">
    <text evidence="14">The sequence shown here is derived from an EMBL/GenBank/DDBJ whole genome shotgun (WGS) entry which is preliminary data.</text>
</comment>
<proteinExistence type="inferred from homology"/>
<evidence type="ECO:0000256" key="8">
    <source>
        <dbReference type="ARBA" id="ARBA00022833"/>
    </source>
</evidence>
<dbReference type="Pfam" id="PF13639">
    <property type="entry name" value="zf-RING_2"/>
    <property type="match status" value="1"/>
</dbReference>
<dbReference type="GO" id="GO:0016740">
    <property type="term" value="F:transferase activity"/>
    <property type="evidence" value="ECO:0007669"/>
    <property type="project" value="UniProtKB-KW"/>
</dbReference>
<name>A0AAD8K5E8_TARER</name>
<keyword evidence="15" id="KW-1185">Reference proteome</keyword>
<keyword evidence="3" id="KW-0808">Transferase</keyword>
<dbReference type="AlphaFoldDB" id="A0AAD8K5E8"/>
<dbReference type="Gene3D" id="3.30.40.10">
    <property type="entry name" value="Zinc/RING finger domain, C3HC4 (zinc finger)"/>
    <property type="match status" value="1"/>
</dbReference>
<evidence type="ECO:0000256" key="2">
    <source>
        <dbReference type="ARBA" id="ARBA00004906"/>
    </source>
</evidence>